<gene>
    <name evidence="1" type="ORF">CPT_CIP9_054</name>
</gene>
<dbReference type="EMBL" id="MN882610">
    <property type="protein sequence ID" value="QHS01590.1"/>
    <property type="molecule type" value="Genomic_DNA"/>
</dbReference>
<proteinExistence type="predicted"/>
<evidence type="ECO:0000313" key="1">
    <source>
        <dbReference type="EMBL" id="QHS01590.1"/>
    </source>
</evidence>
<keyword evidence="2" id="KW-1185">Reference proteome</keyword>
<organism evidence="1 2">
    <name type="scientific">Enterobacter phage vB_EclM_CIP9</name>
    <dbReference type="NCBI Taxonomy" id="2696340"/>
    <lineage>
        <taxon>Viruses</taxon>
        <taxon>Duplodnaviria</taxon>
        <taxon>Heunggongvirae</taxon>
        <taxon>Uroviricota</taxon>
        <taxon>Caudoviricetes</taxon>
        <taxon>Pantevenvirales</taxon>
        <taxon>Straboviridae</taxon>
        <taxon>Tevenvirinae</taxon>
        <taxon>Kanagawavirus</taxon>
        <taxon>Kanagawavirus cipnine</taxon>
    </lineage>
</organism>
<accession>A0A6B9XZD4</accession>
<evidence type="ECO:0000313" key="2">
    <source>
        <dbReference type="Proteomes" id="UP000465071"/>
    </source>
</evidence>
<sequence>MIDLFRQHDKAEFALKLFESTKFKNGPLKNYINSIESHYRLIPSAKQAEVALMKETDECIQRLMASYIDIVTKLDFEMEKASYPISSREKVMKAIYTVGK</sequence>
<protein>
    <submittedName>
        <fullName evidence="1">Uncharacterized protein</fullName>
    </submittedName>
</protein>
<dbReference type="Proteomes" id="UP000465071">
    <property type="component" value="Segment"/>
</dbReference>
<reference evidence="2" key="1">
    <citation type="submission" date="2019-12" db="EMBL/GenBank/DDBJ databases">
        <authorList>
            <person name="Wang K."/>
            <person name="Tamayo M.G."/>
            <person name="Penner T.V."/>
            <person name="Cook B.W.M."/>
            <person name="Court D.A."/>
            <person name="Theriault S.S."/>
        </authorList>
    </citation>
    <scope>NUCLEOTIDE SEQUENCE [LARGE SCALE GENOMIC DNA]</scope>
</reference>
<name>A0A6B9XZD4_9CAUD</name>